<comment type="caution">
    <text evidence="3">The sequence shown here is derived from an EMBL/GenBank/DDBJ whole genome shotgun (WGS) entry which is preliminary data.</text>
</comment>
<dbReference type="Gene3D" id="3.30.420.10">
    <property type="entry name" value="Ribonuclease H-like superfamily/Ribonuclease H"/>
    <property type="match status" value="1"/>
</dbReference>
<dbReference type="PROSITE" id="PS50994">
    <property type="entry name" value="INTEGRASE"/>
    <property type="match status" value="1"/>
</dbReference>
<feature type="region of interest" description="Disordered" evidence="1">
    <location>
        <begin position="706"/>
        <end position="731"/>
    </location>
</feature>
<evidence type="ECO:0000313" key="3">
    <source>
        <dbReference type="EMBL" id="MVO18380.1"/>
    </source>
</evidence>
<protein>
    <submittedName>
        <fullName evidence="3">DDE-type integrase/transposase/recombinase</fullName>
    </submittedName>
</protein>
<evidence type="ECO:0000256" key="1">
    <source>
        <dbReference type="SAM" id="MobiDB-lite"/>
    </source>
</evidence>
<gene>
    <name evidence="3" type="ORF">GO984_21400</name>
</gene>
<feature type="domain" description="Integrase catalytic" evidence="2">
    <location>
        <begin position="300"/>
        <end position="520"/>
    </location>
</feature>
<accession>A0A6L6WM27</accession>
<dbReference type="InterPro" id="IPR012337">
    <property type="entry name" value="RNaseH-like_sf"/>
</dbReference>
<proteinExistence type="predicted"/>
<dbReference type="EMBL" id="WQLV01000019">
    <property type="protein sequence ID" value="MVO18380.1"/>
    <property type="molecule type" value="Genomic_DNA"/>
</dbReference>
<dbReference type="InterPro" id="IPR001584">
    <property type="entry name" value="Integrase_cat-core"/>
</dbReference>
<keyword evidence="4" id="KW-1185">Reference proteome</keyword>
<reference evidence="3 4" key="1">
    <citation type="submission" date="2019-12" db="EMBL/GenBank/DDBJ databases">
        <authorList>
            <person name="Zhang Y.-J."/>
        </authorList>
    </citation>
    <scope>NUCLEOTIDE SEQUENCE [LARGE SCALE GENOMIC DNA]</scope>
    <source>
        <strain evidence="3 4">CY05</strain>
    </source>
</reference>
<dbReference type="RefSeq" id="WP_157024585.1">
    <property type="nucleotide sequence ID" value="NZ_WQLV01000019.1"/>
</dbReference>
<dbReference type="Proteomes" id="UP000478892">
    <property type="component" value="Unassembled WGS sequence"/>
</dbReference>
<sequence length="731" mass="82617">MTDQSVFLKSHFHIGSKDRIVIDGVEYKFVSKGHHSYVLQNGNGLCETFDCGRLGKLSAAGKIEHTPGYWSAAKAEKRATSDLLGFHELRPSQRKKTRIRQAFVETIELLMREGELKFNDVSLIGNKYEIVEQATNFNRELKLEEKKLFKKSEERAKKKRAKNGGTEQKVLTMPHPRTLRRWYKRYEEHGLIGLADENWKKGNRSSHFSPEENLLLNNTIRESYLSEQRRTKAGTYQDVKMAFSDANVLREKGGEARLSVPSREAVRSRINQLDAFEVTLCREGLAVAQKRFTPVKDGIDVRRPLERVEMDEWKIDLITILKSCGTFSLFTDEELETLGLDGKTGRWWVSAAIDCRTKCILGFNLVHDPNHFSSIKTLDMVMTDKGPWADAVGALSGWPGCGKPETAVTDLGSAYRSEEFTRACADLGITHLFTIGGKPSMRGTIERFFRTTAMNLLQRLNGRTFSSILNKGAHKPEERACLGIQDLCFALTRWLVDVYHNTPHSGLRGRTPLEQWEADMAAGNYALCAAPSTREKRLAYGLRQSRVVSKSGVTVLGVHYNCEGLAQEFMRKGKHEVQLRWLADDIGSVSVGVGSNWIEVPAVNECFKGLHAQEWVLARRNLAARDPKQELWREEIVARALKEITAKNTTKSLEFGLVTQEWSSERIKGLEDNLLSGIRIIEAEVQSDVLHQTDYGQEIVPMAETRPSTTSDALVQPKRTAKIKFPTEEEK</sequence>
<evidence type="ECO:0000259" key="2">
    <source>
        <dbReference type="PROSITE" id="PS50994"/>
    </source>
</evidence>
<dbReference type="SUPFAM" id="SSF53098">
    <property type="entry name" value="Ribonuclease H-like"/>
    <property type="match status" value="1"/>
</dbReference>
<name>A0A6L6WM27_9RHOB</name>
<organism evidence="3 4">
    <name type="scientific">Parasedimentitalea huanghaiensis</name>
    <dbReference type="NCBI Taxonomy" id="2682100"/>
    <lineage>
        <taxon>Bacteria</taxon>
        <taxon>Pseudomonadati</taxon>
        <taxon>Pseudomonadota</taxon>
        <taxon>Alphaproteobacteria</taxon>
        <taxon>Rhodobacterales</taxon>
        <taxon>Paracoccaceae</taxon>
        <taxon>Parasedimentitalea</taxon>
    </lineage>
</organism>
<dbReference type="GO" id="GO:0015074">
    <property type="term" value="P:DNA integration"/>
    <property type="evidence" value="ECO:0007669"/>
    <property type="project" value="InterPro"/>
</dbReference>
<dbReference type="InterPro" id="IPR036397">
    <property type="entry name" value="RNaseH_sf"/>
</dbReference>
<evidence type="ECO:0000313" key="4">
    <source>
        <dbReference type="Proteomes" id="UP000478892"/>
    </source>
</evidence>
<dbReference type="AlphaFoldDB" id="A0A6L6WM27"/>
<dbReference type="GO" id="GO:0003676">
    <property type="term" value="F:nucleic acid binding"/>
    <property type="evidence" value="ECO:0007669"/>
    <property type="project" value="InterPro"/>
</dbReference>